<sequence length="158" mass="16690">MAKSTRATAALDKAGIAHGVHAYDYSADVDSKGLAAAQALGIAPARMFKTLMAWVDKQPLIAVIPSDQRLSLKKLAAHCGGKHAQMMEVPEAEKRSGYKVGGISPFAQQRPASVVFAASAAQQQTLYINAGQRGLLLDIAPADALQALQARYADICED</sequence>
<dbReference type="AlphaFoldDB" id="A0A0R0CDA0"/>
<dbReference type="InterPro" id="IPR007214">
    <property type="entry name" value="YbaK/aa-tRNA-synth-assoc-dom"/>
</dbReference>
<dbReference type="InterPro" id="IPR036754">
    <property type="entry name" value="YbaK/aa-tRNA-synt-asso_dom_sf"/>
</dbReference>
<dbReference type="RefSeq" id="WP_057628708.1">
    <property type="nucleotide sequence ID" value="NZ_LDJJ01000034.1"/>
</dbReference>
<dbReference type="GO" id="GO:0016829">
    <property type="term" value="F:lyase activity"/>
    <property type="evidence" value="ECO:0007669"/>
    <property type="project" value="UniProtKB-KW"/>
</dbReference>
<gene>
    <name evidence="6" type="ORF">ABB27_10810</name>
</gene>
<dbReference type="OrthoDB" id="9809296at2"/>
<dbReference type="PANTHER" id="PTHR30411:SF0">
    <property type="entry name" value="CYS-TRNA(PRO)_CYS-TRNA(CYS) DEACYLASE YBAK"/>
    <property type="match status" value="1"/>
</dbReference>
<evidence type="ECO:0000256" key="3">
    <source>
        <dbReference type="ARBA" id="ARBA00023239"/>
    </source>
</evidence>
<evidence type="ECO:0000313" key="7">
    <source>
        <dbReference type="Proteomes" id="UP000051863"/>
    </source>
</evidence>
<protein>
    <recommendedName>
        <fullName evidence="4">Cys-tRNA(Pro)/Cys-tRNA(Cys) deacylase</fullName>
        <ecNumber evidence="4">4.2.-.-</ecNumber>
    </recommendedName>
</protein>
<evidence type="ECO:0000256" key="1">
    <source>
        <dbReference type="ARBA" id="ARBA00009798"/>
    </source>
</evidence>
<dbReference type="PIRSF" id="PIRSF006181">
    <property type="entry name" value="EbsC_YbaK"/>
    <property type="match status" value="1"/>
</dbReference>
<dbReference type="GO" id="GO:0006412">
    <property type="term" value="P:translation"/>
    <property type="evidence" value="ECO:0007669"/>
    <property type="project" value="UniProtKB-KW"/>
</dbReference>
<dbReference type="EC" id="4.2.-.-" evidence="4"/>
<dbReference type="Proteomes" id="UP000051863">
    <property type="component" value="Unassembled WGS sequence"/>
</dbReference>
<dbReference type="PANTHER" id="PTHR30411">
    <property type="entry name" value="CYTOPLASMIC PROTEIN"/>
    <property type="match status" value="1"/>
</dbReference>
<evidence type="ECO:0000259" key="5">
    <source>
        <dbReference type="Pfam" id="PF04073"/>
    </source>
</evidence>
<accession>A0A0R0CDA0</accession>
<dbReference type="GO" id="GO:0004812">
    <property type="term" value="F:aminoacyl-tRNA ligase activity"/>
    <property type="evidence" value="ECO:0007669"/>
    <property type="project" value="UniProtKB-KW"/>
</dbReference>
<proteinExistence type="inferred from homology"/>
<feature type="domain" description="YbaK/aminoacyl-tRNA synthetase-associated" evidence="5">
    <location>
        <begin position="35"/>
        <end position="144"/>
    </location>
</feature>
<dbReference type="PATRIC" id="fig|405446.3.peg.1655"/>
<name>A0A0R0CDA0_9GAMM</name>
<dbReference type="InterPro" id="IPR004369">
    <property type="entry name" value="Prolyl-tRNA_editing_YbaK/EbsC"/>
</dbReference>
<dbReference type="Pfam" id="PF04073">
    <property type="entry name" value="tRNA_edit"/>
    <property type="match status" value="1"/>
</dbReference>
<dbReference type="GO" id="GO:0002161">
    <property type="term" value="F:aminoacyl-tRNA deacylase activity"/>
    <property type="evidence" value="ECO:0007669"/>
    <property type="project" value="InterPro"/>
</dbReference>
<keyword evidence="3 4" id="KW-0456">Lyase</keyword>
<keyword evidence="6" id="KW-0030">Aminoacyl-tRNA synthetase</keyword>
<dbReference type="SUPFAM" id="SSF55826">
    <property type="entry name" value="YbaK/ProRS associated domain"/>
    <property type="match status" value="1"/>
</dbReference>
<dbReference type="NCBIfam" id="TIGR00011">
    <property type="entry name" value="YbaK_EbsC"/>
    <property type="match status" value="1"/>
</dbReference>
<dbReference type="EMBL" id="LDJJ01000034">
    <property type="protein sequence ID" value="KRG67152.1"/>
    <property type="molecule type" value="Genomic_DNA"/>
</dbReference>
<evidence type="ECO:0000256" key="2">
    <source>
        <dbReference type="ARBA" id="ARBA00022917"/>
    </source>
</evidence>
<reference evidence="6 7" key="1">
    <citation type="submission" date="2015-05" db="EMBL/GenBank/DDBJ databases">
        <title>Genome sequencing and analysis of members of genus Stenotrophomonas.</title>
        <authorList>
            <person name="Patil P.P."/>
            <person name="Midha S."/>
            <person name="Patil P.B."/>
        </authorList>
    </citation>
    <scope>NUCLEOTIDE SEQUENCE [LARGE SCALE GENOMIC DNA]</scope>
    <source>
        <strain evidence="6 7">DSM 18941</strain>
    </source>
</reference>
<keyword evidence="7" id="KW-1185">Reference proteome</keyword>
<dbReference type="CDD" id="cd00002">
    <property type="entry name" value="YbaK_deacylase"/>
    <property type="match status" value="1"/>
</dbReference>
<evidence type="ECO:0000256" key="4">
    <source>
        <dbReference type="PIRNR" id="PIRNR006181"/>
    </source>
</evidence>
<keyword evidence="2 4" id="KW-0648">Protein biosynthesis</keyword>
<evidence type="ECO:0000313" key="6">
    <source>
        <dbReference type="EMBL" id="KRG67152.1"/>
    </source>
</evidence>
<keyword evidence="6" id="KW-0436">Ligase</keyword>
<dbReference type="Gene3D" id="3.90.960.10">
    <property type="entry name" value="YbaK/aminoacyl-tRNA synthetase-associated domain"/>
    <property type="match status" value="1"/>
</dbReference>
<comment type="caution">
    <text evidence="6">The sequence shown here is derived from an EMBL/GenBank/DDBJ whole genome shotgun (WGS) entry which is preliminary data.</text>
</comment>
<comment type="similarity">
    <text evidence="1 4">Belongs to the prolyl-tRNA editing family. YbaK/EbsC subfamily.</text>
</comment>
<organism evidence="6 7">
    <name type="scientific">Stenotrophomonas terrae</name>
    <dbReference type="NCBI Taxonomy" id="405446"/>
    <lineage>
        <taxon>Bacteria</taxon>
        <taxon>Pseudomonadati</taxon>
        <taxon>Pseudomonadota</taxon>
        <taxon>Gammaproteobacteria</taxon>
        <taxon>Lysobacterales</taxon>
        <taxon>Lysobacteraceae</taxon>
        <taxon>Stenotrophomonas</taxon>
    </lineage>
</organism>